<gene>
    <name evidence="2" type="ORF">AAFP32_03910</name>
</gene>
<dbReference type="KEGG" id="bkr:AAFP32_03910"/>
<feature type="region of interest" description="Disordered" evidence="1">
    <location>
        <begin position="532"/>
        <end position="552"/>
    </location>
</feature>
<accession>A0AAU7UN81</accession>
<proteinExistence type="predicted"/>
<dbReference type="EMBL" id="CP158281">
    <property type="protein sequence ID" value="XBV89883.1"/>
    <property type="molecule type" value="Genomic_DNA"/>
</dbReference>
<evidence type="ECO:0000313" key="2">
    <source>
        <dbReference type="EMBL" id="XBV89883.1"/>
    </source>
</evidence>
<organism evidence="2">
    <name type="scientific">Brevibacterium koreense</name>
    <dbReference type="NCBI Taxonomy" id="3140787"/>
    <lineage>
        <taxon>Bacteria</taxon>
        <taxon>Bacillati</taxon>
        <taxon>Actinomycetota</taxon>
        <taxon>Actinomycetes</taxon>
        <taxon>Micrococcales</taxon>
        <taxon>Brevibacteriaceae</taxon>
        <taxon>Brevibacterium</taxon>
    </lineage>
</organism>
<name>A0AAU7UN81_9MICO</name>
<sequence length="552" mass="61539">MESESARRCNQLRRAYGDPFLQYIFALDGQSVTPELFARQPAELVEELFQVAVEPSFDDLIEADVSYNALAHYLPRYDRNVARATELRLKAGGVLPRSPITDDEFLGEMFTYASIHWPAVTLLCGWHDSIRRMGISTGFRNQSSNHQEEVAAAFLKDEALSRLFPSPNREQAVRSPSFVSSDWQLSFDPPGMVSTTVGLVIEQMLLVSAVRLAARQLPWDFWSFWEKVVETVQRYRSLARGEEVSFPVLIGLGGLPMDGFDGVVFHGGHSLRKTTALDSHFLGNVGSGTHTVTLEIPTKLLSCSWDPQTAINSRVTELVEEKLNLIRLAIYLGTGPQRGIATTRYFTRFFSPRSPASTEIWGATVLETNHPQPDVEVGKDDVARVVGEHEVLFPLLSKAHHIILPVRRLLQAAGNRMHPTDKLVDAFIAIESLLSPGSGTEKLTQNLATVISYLLEGNADAQRVQLEQHVKDLYDARSDIVHGNRNTRDLAFDEAQQAVWLAARVLHALCLPENRHLLPMKASTRNKHLLRTALSTKSTNPDSDSSDPKCAR</sequence>
<dbReference type="RefSeq" id="WP_350270723.1">
    <property type="nucleotide sequence ID" value="NZ_CP158281.1"/>
</dbReference>
<reference evidence="2" key="1">
    <citation type="submission" date="2024-06" db="EMBL/GenBank/DDBJ databases">
        <title>Brevibacterium koreense sp. nov., isolated from jogae-jeotgal, a Korean fermented seafood.</title>
        <authorList>
            <person name="Whon T.W."/>
            <person name="Nam S."/>
            <person name="Kim Y."/>
        </authorList>
    </citation>
    <scope>NUCLEOTIDE SEQUENCE</scope>
    <source>
        <strain evidence="2">CBA3109</strain>
    </source>
</reference>
<dbReference type="AlphaFoldDB" id="A0AAU7UN81"/>
<protein>
    <recommendedName>
        <fullName evidence="3">Apea-like HEPN domain-containing protein</fullName>
    </recommendedName>
</protein>
<evidence type="ECO:0008006" key="3">
    <source>
        <dbReference type="Google" id="ProtNLM"/>
    </source>
</evidence>
<feature type="compositionally biased region" description="Polar residues" evidence="1">
    <location>
        <begin position="533"/>
        <end position="543"/>
    </location>
</feature>
<evidence type="ECO:0000256" key="1">
    <source>
        <dbReference type="SAM" id="MobiDB-lite"/>
    </source>
</evidence>